<dbReference type="AlphaFoldDB" id="A0A182MGB8"/>
<dbReference type="EnsemblMetazoa" id="ACUA017635-RA">
    <property type="protein sequence ID" value="ACUA017635-PA"/>
    <property type="gene ID" value="ACUA017635"/>
</dbReference>
<reference evidence="2" key="2">
    <citation type="submission" date="2020-05" db="UniProtKB">
        <authorList>
            <consortium name="EnsemblMetazoa"/>
        </authorList>
    </citation>
    <scope>IDENTIFICATION</scope>
    <source>
        <strain evidence="2">A-37</strain>
    </source>
</reference>
<evidence type="ECO:0000313" key="3">
    <source>
        <dbReference type="Proteomes" id="UP000075883"/>
    </source>
</evidence>
<keyword evidence="1" id="KW-1133">Transmembrane helix</keyword>
<keyword evidence="1" id="KW-0812">Transmembrane</keyword>
<evidence type="ECO:0000256" key="1">
    <source>
        <dbReference type="SAM" id="Phobius"/>
    </source>
</evidence>
<dbReference type="EnsemblMetazoa" id="ACUA026151-RA">
    <property type="protein sequence ID" value="ACUA026151-PA"/>
    <property type="gene ID" value="ACUA026151"/>
</dbReference>
<name>A0A182MGB8_9DIPT</name>
<keyword evidence="3" id="KW-1185">Reference proteome</keyword>
<keyword evidence="1" id="KW-0472">Membrane</keyword>
<dbReference type="EMBL" id="AXCM01010078">
    <property type="status" value="NOT_ANNOTATED_CDS"/>
    <property type="molecule type" value="Genomic_DNA"/>
</dbReference>
<accession>A0A182MGB8</accession>
<dbReference type="VEuPathDB" id="VectorBase:ACUA026151"/>
<evidence type="ECO:0000313" key="2">
    <source>
        <dbReference type="EnsemblMetazoa" id="ACUA026151-PA"/>
    </source>
</evidence>
<dbReference type="VEuPathDB" id="VectorBase:ACUA017635"/>
<reference evidence="3" key="1">
    <citation type="submission" date="2013-09" db="EMBL/GenBank/DDBJ databases">
        <title>The Genome Sequence of Anopheles culicifacies species A.</title>
        <authorList>
            <consortium name="The Broad Institute Genomics Platform"/>
            <person name="Neafsey D.E."/>
            <person name="Besansky N."/>
            <person name="Howell P."/>
            <person name="Walton C."/>
            <person name="Young S.K."/>
            <person name="Zeng Q."/>
            <person name="Gargeya S."/>
            <person name="Fitzgerald M."/>
            <person name="Haas B."/>
            <person name="Abouelleil A."/>
            <person name="Allen A.W."/>
            <person name="Alvarado L."/>
            <person name="Arachchi H.M."/>
            <person name="Berlin A.M."/>
            <person name="Chapman S.B."/>
            <person name="Gainer-Dewar J."/>
            <person name="Goldberg J."/>
            <person name="Griggs A."/>
            <person name="Gujja S."/>
            <person name="Hansen M."/>
            <person name="Howarth C."/>
            <person name="Imamovic A."/>
            <person name="Ireland A."/>
            <person name="Larimer J."/>
            <person name="McCowan C."/>
            <person name="Murphy C."/>
            <person name="Pearson M."/>
            <person name="Poon T.W."/>
            <person name="Priest M."/>
            <person name="Roberts A."/>
            <person name="Saif S."/>
            <person name="Shea T."/>
            <person name="Sisk P."/>
            <person name="Sykes S."/>
            <person name="Wortman J."/>
            <person name="Nusbaum C."/>
            <person name="Birren B."/>
        </authorList>
    </citation>
    <scope>NUCLEOTIDE SEQUENCE [LARGE SCALE GENOMIC DNA]</scope>
    <source>
        <strain evidence="3">A-37</strain>
    </source>
</reference>
<dbReference type="EMBL" id="AXCM01000802">
    <property type="status" value="NOT_ANNOTATED_CDS"/>
    <property type="molecule type" value="Genomic_DNA"/>
</dbReference>
<sequence length="116" mass="13009">MAAHVRTDRVWFGTPEMHPCKTINNNQETATSINSRSANWLAMCAPNSEPRQLQRLVVVGKGVDLAYHHRTDTTRPAGHGYQSTVIIFIYHVGLVWAAAFGCTLRGVRNARPRREP</sequence>
<protein>
    <submittedName>
        <fullName evidence="2">Uncharacterized protein</fullName>
    </submittedName>
</protein>
<organism evidence="2 3">
    <name type="scientific">Anopheles culicifacies</name>
    <dbReference type="NCBI Taxonomy" id="139723"/>
    <lineage>
        <taxon>Eukaryota</taxon>
        <taxon>Metazoa</taxon>
        <taxon>Ecdysozoa</taxon>
        <taxon>Arthropoda</taxon>
        <taxon>Hexapoda</taxon>
        <taxon>Insecta</taxon>
        <taxon>Pterygota</taxon>
        <taxon>Neoptera</taxon>
        <taxon>Endopterygota</taxon>
        <taxon>Diptera</taxon>
        <taxon>Nematocera</taxon>
        <taxon>Culicoidea</taxon>
        <taxon>Culicidae</taxon>
        <taxon>Anophelinae</taxon>
        <taxon>Anopheles</taxon>
        <taxon>culicifacies species complex</taxon>
    </lineage>
</organism>
<proteinExistence type="predicted"/>
<dbReference type="Proteomes" id="UP000075883">
    <property type="component" value="Unassembled WGS sequence"/>
</dbReference>
<feature type="transmembrane region" description="Helical" evidence="1">
    <location>
        <begin position="85"/>
        <end position="104"/>
    </location>
</feature>